<organism evidence="7 8">
    <name type="scientific">Lichtheimia corymbifera JMRC:FSU:9682</name>
    <dbReference type="NCBI Taxonomy" id="1263082"/>
    <lineage>
        <taxon>Eukaryota</taxon>
        <taxon>Fungi</taxon>
        <taxon>Fungi incertae sedis</taxon>
        <taxon>Mucoromycota</taxon>
        <taxon>Mucoromycotina</taxon>
        <taxon>Mucoromycetes</taxon>
        <taxon>Mucorales</taxon>
        <taxon>Lichtheimiaceae</taxon>
        <taxon>Lichtheimia</taxon>
    </lineage>
</organism>
<keyword evidence="6" id="KW-0137">Centromere</keyword>
<protein>
    <submittedName>
        <fullName evidence="7">Uncharacterized protein</fullName>
    </submittedName>
</protein>
<dbReference type="GO" id="GO:0005634">
    <property type="term" value="C:nucleus"/>
    <property type="evidence" value="ECO:0007669"/>
    <property type="project" value="UniProtKB-SubCell"/>
</dbReference>
<dbReference type="PANTHER" id="PTHR31740">
    <property type="entry name" value="CENTROMERE PROTEIN L"/>
    <property type="match status" value="1"/>
</dbReference>
<evidence type="ECO:0000313" key="8">
    <source>
        <dbReference type="Proteomes" id="UP000027586"/>
    </source>
</evidence>
<keyword evidence="8" id="KW-1185">Reference proteome</keyword>
<evidence type="ECO:0000256" key="6">
    <source>
        <dbReference type="ARBA" id="ARBA00023328"/>
    </source>
</evidence>
<dbReference type="OrthoDB" id="8864979at2759"/>
<dbReference type="AlphaFoldDB" id="A0A068RE81"/>
<reference evidence="7" key="1">
    <citation type="submission" date="2013-08" db="EMBL/GenBank/DDBJ databases">
        <title>Gene expansion shapes genome architecture in the human pathogen Lichtheimia corymbifera: an evolutionary genomics analysis in the ancient terrestrial Mucorales (Mucoromycotina).</title>
        <authorList>
            <person name="Schwartze V.U."/>
            <person name="Winter S."/>
            <person name="Shelest E."/>
            <person name="Marcet-Houben M."/>
            <person name="Horn F."/>
            <person name="Wehner S."/>
            <person name="Hoffmann K."/>
            <person name="Riege K."/>
            <person name="Sammeth M."/>
            <person name="Nowrousian M."/>
            <person name="Valiante V."/>
            <person name="Linde J."/>
            <person name="Jacobsen I.D."/>
            <person name="Marz M."/>
            <person name="Brakhage A.A."/>
            <person name="Gabaldon T."/>
            <person name="Bocker S."/>
            <person name="Voigt K."/>
        </authorList>
    </citation>
    <scope>NUCLEOTIDE SEQUENCE [LARGE SCALE GENOMIC DNA]</scope>
    <source>
        <strain evidence="7">FSU 9682</strain>
    </source>
</reference>
<keyword evidence="5" id="KW-0539">Nucleus</keyword>
<dbReference type="VEuPathDB" id="FungiDB:LCOR_00224.1"/>
<gene>
    <name evidence="7" type="ORF">LCOR_00224.1</name>
</gene>
<dbReference type="Pfam" id="PF13092">
    <property type="entry name" value="CENP-L"/>
    <property type="match status" value="1"/>
</dbReference>
<sequence>MSVLSIDSQDAYRLCMQRRWAGESMWIWPIKARDTKKNLVLLPPYNLMSDFGSSQRSTISSHVRLSGPRTMSSHTDKGLHELVNKSFQIYTSTPLRGLLAGRRNLYRYEQSITTTLCEGLLLKPASSNVTSSVGDQNIRGVLDLVHMETFTIPDWPSSKPGIVLIVKTRMHKADKPIDHQFYMIPSIGQEDDLSGVLAYYPVLLSKSQYNVGNHVTSWFMKHFDCRMEPMQISSRNLEQIVERWFDGFGDLPPTELERVKVLSYTPKQQLELVYSVPQIDTLSDIAITVRNEDLLDIYNMVRDNDKKIMDALHEHVFNIIRVKVASLPLTRIGNPLVLMSHEGKIKLINNSRAKDLRMVLECVCEWASMSLL</sequence>
<evidence type="ECO:0000256" key="2">
    <source>
        <dbReference type="ARBA" id="ARBA00004584"/>
    </source>
</evidence>
<evidence type="ECO:0000256" key="1">
    <source>
        <dbReference type="ARBA" id="ARBA00004123"/>
    </source>
</evidence>
<dbReference type="InterPro" id="IPR025204">
    <property type="entry name" value="CENP-L"/>
</dbReference>
<comment type="caution">
    <text evidence="7">The sequence shown here is derived from an EMBL/GenBank/DDBJ whole genome shotgun (WGS) entry which is preliminary data.</text>
</comment>
<dbReference type="EMBL" id="CBTN010000001">
    <property type="protein sequence ID" value="CDH48443.1"/>
    <property type="molecule type" value="Genomic_DNA"/>
</dbReference>
<evidence type="ECO:0000256" key="4">
    <source>
        <dbReference type="ARBA" id="ARBA00022454"/>
    </source>
</evidence>
<dbReference type="GO" id="GO:0000775">
    <property type="term" value="C:chromosome, centromeric region"/>
    <property type="evidence" value="ECO:0007669"/>
    <property type="project" value="UniProtKB-SubCell"/>
</dbReference>
<evidence type="ECO:0000313" key="7">
    <source>
        <dbReference type="EMBL" id="CDH48443.1"/>
    </source>
</evidence>
<name>A0A068RE81_9FUNG</name>
<dbReference type="PANTHER" id="PTHR31740:SF2">
    <property type="entry name" value="CENTROMERE PROTEIN L"/>
    <property type="match status" value="1"/>
</dbReference>
<dbReference type="STRING" id="1263082.A0A068RE81"/>
<dbReference type="Proteomes" id="UP000027586">
    <property type="component" value="Unassembled WGS sequence"/>
</dbReference>
<proteinExistence type="inferred from homology"/>
<comment type="subcellular location">
    <subcellularLocation>
        <location evidence="2">Chromosome</location>
        <location evidence="2">Centromere</location>
    </subcellularLocation>
    <subcellularLocation>
        <location evidence="1">Nucleus</location>
    </subcellularLocation>
</comment>
<evidence type="ECO:0000256" key="5">
    <source>
        <dbReference type="ARBA" id="ARBA00023242"/>
    </source>
</evidence>
<comment type="similarity">
    <text evidence="3">Belongs to the CENP-L/IML3 family.</text>
</comment>
<accession>A0A068RE81</accession>
<evidence type="ECO:0000256" key="3">
    <source>
        <dbReference type="ARBA" id="ARBA00011060"/>
    </source>
</evidence>
<keyword evidence="4" id="KW-0158">Chromosome</keyword>